<reference evidence="4" key="1">
    <citation type="submission" date="2020-05" db="EMBL/GenBank/DDBJ databases">
        <authorList>
            <person name="Chiriac C."/>
            <person name="Salcher M."/>
            <person name="Ghai R."/>
            <person name="Kavagutti S V."/>
        </authorList>
    </citation>
    <scope>NUCLEOTIDE SEQUENCE</scope>
</reference>
<dbReference type="AlphaFoldDB" id="A0A6J7F3S2"/>
<organism evidence="4">
    <name type="scientific">freshwater metagenome</name>
    <dbReference type="NCBI Taxonomy" id="449393"/>
    <lineage>
        <taxon>unclassified sequences</taxon>
        <taxon>metagenomes</taxon>
        <taxon>ecological metagenomes</taxon>
    </lineage>
</organism>
<dbReference type="SUPFAM" id="SSF81606">
    <property type="entry name" value="PP2C-like"/>
    <property type="match status" value="1"/>
</dbReference>
<dbReference type="SMART" id="SM00332">
    <property type="entry name" value="PP2Cc"/>
    <property type="match status" value="1"/>
</dbReference>
<dbReference type="InterPro" id="IPR015655">
    <property type="entry name" value="PP2C"/>
</dbReference>
<dbReference type="GO" id="GO:0004722">
    <property type="term" value="F:protein serine/threonine phosphatase activity"/>
    <property type="evidence" value="ECO:0007669"/>
    <property type="project" value="InterPro"/>
</dbReference>
<keyword evidence="2" id="KW-1133">Transmembrane helix</keyword>
<feature type="domain" description="PPM-type phosphatase" evidence="3">
    <location>
        <begin position="5"/>
        <end position="240"/>
    </location>
</feature>
<sequence length="443" mass="46789">MPELRWGAATDRGRVRPENEDTFVAEPMIFAVADGMGGHQAGEVASALAASILRERLGGGAASEAAAESAVSEANAAIFGAARANTTQRGMGTTLTALAVLHAEGDGDERLALVNVGDSRTYRYRLGRLQRMTVDHSYVQELVATGHISDEEARTHPRRNIVTRALGINAVVRADVWSLPIVRGDRFVLCSDGLVDEVPDHEIADLVGAVADPQLLAEVLVEMANRHGGRDNITVVVVDVVVGEEPPDPTDEISFDPAWAEGAEEPAAWADDATVATAIVVGDGHETDPVLSGAATAPIAALDATTTPRPRRKWLTVGTFFFAFALALIATISITLIAVHERSGYFVGFDGDTVVVYKGQRDSLLWFDPTVDATSTRTRQDLDPTMVDVINTRPVFDTADQAAQFIATQVTPTTTTTTTTSTTSTTVAPSSTTGVTGTSVAGP</sequence>
<gene>
    <name evidence="4" type="ORF">UFOPK3376_02261</name>
</gene>
<feature type="transmembrane region" description="Helical" evidence="2">
    <location>
        <begin position="314"/>
        <end position="339"/>
    </location>
</feature>
<dbReference type="PANTHER" id="PTHR13832">
    <property type="entry name" value="PROTEIN PHOSPHATASE 2C"/>
    <property type="match status" value="1"/>
</dbReference>
<evidence type="ECO:0000256" key="2">
    <source>
        <dbReference type="SAM" id="Phobius"/>
    </source>
</evidence>
<keyword evidence="2" id="KW-0812">Transmembrane</keyword>
<dbReference type="CDD" id="cd00143">
    <property type="entry name" value="PP2Cc"/>
    <property type="match status" value="1"/>
</dbReference>
<proteinExistence type="predicted"/>
<dbReference type="Gene3D" id="3.60.40.10">
    <property type="entry name" value="PPM-type phosphatase domain"/>
    <property type="match status" value="1"/>
</dbReference>
<evidence type="ECO:0000259" key="3">
    <source>
        <dbReference type="PROSITE" id="PS51746"/>
    </source>
</evidence>
<name>A0A6J7F3S2_9ZZZZ</name>
<dbReference type="SMART" id="SM00331">
    <property type="entry name" value="PP2C_SIG"/>
    <property type="match status" value="1"/>
</dbReference>
<evidence type="ECO:0000256" key="1">
    <source>
        <dbReference type="SAM" id="MobiDB-lite"/>
    </source>
</evidence>
<dbReference type="InterPro" id="IPR001932">
    <property type="entry name" value="PPM-type_phosphatase-like_dom"/>
</dbReference>
<dbReference type="PROSITE" id="PS51746">
    <property type="entry name" value="PPM_2"/>
    <property type="match status" value="1"/>
</dbReference>
<dbReference type="Pfam" id="PF13672">
    <property type="entry name" value="PP2C_2"/>
    <property type="match status" value="1"/>
</dbReference>
<dbReference type="InterPro" id="IPR036457">
    <property type="entry name" value="PPM-type-like_dom_sf"/>
</dbReference>
<dbReference type="PANTHER" id="PTHR13832:SF827">
    <property type="entry name" value="PROTEIN PHOSPHATASE 1L"/>
    <property type="match status" value="1"/>
</dbReference>
<evidence type="ECO:0000313" key="4">
    <source>
        <dbReference type="EMBL" id="CAB4886173.1"/>
    </source>
</evidence>
<dbReference type="NCBIfam" id="NF033484">
    <property type="entry name" value="Stp1_PP2C_phos"/>
    <property type="match status" value="1"/>
</dbReference>
<accession>A0A6J7F3S2</accession>
<protein>
    <submittedName>
        <fullName evidence="4">Unannotated protein</fullName>
    </submittedName>
</protein>
<dbReference type="EMBL" id="CAFBLP010000067">
    <property type="protein sequence ID" value="CAB4886173.1"/>
    <property type="molecule type" value="Genomic_DNA"/>
</dbReference>
<keyword evidence="2" id="KW-0472">Membrane</keyword>
<feature type="region of interest" description="Disordered" evidence="1">
    <location>
        <begin position="413"/>
        <end position="443"/>
    </location>
</feature>